<keyword evidence="1" id="KW-0175">Coiled coil</keyword>
<evidence type="ECO:0000313" key="2">
    <source>
        <dbReference type="EMBL" id="AAX24508.2"/>
    </source>
</evidence>
<feature type="coiled-coil region" evidence="1">
    <location>
        <begin position="6"/>
        <end position="33"/>
    </location>
</feature>
<proteinExistence type="evidence at transcript level"/>
<accession>Q5C766</accession>
<evidence type="ECO:0000256" key="1">
    <source>
        <dbReference type="SAM" id="Coils"/>
    </source>
</evidence>
<dbReference type="AlphaFoldDB" id="Q5C766"/>
<organism evidence="2">
    <name type="scientific">Schistosoma japonicum</name>
    <name type="common">Blood fluke</name>
    <dbReference type="NCBI Taxonomy" id="6182"/>
    <lineage>
        <taxon>Eukaryota</taxon>
        <taxon>Metazoa</taxon>
        <taxon>Spiralia</taxon>
        <taxon>Lophotrochozoa</taxon>
        <taxon>Platyhelminthes</taxon>
        <taxon>Trematoda</taxon>
        <taxon>Digenea</taxon>
        <taxon>Strigeidida</taxon>
        <taxon>Schistosomatoidea</taxon>
        <taxon>Schistosomatidae</taxon>
        <taxon>Schistosoma</taxon>
    </lineage>
</organism>
<protein>
    <submittedName>
        <fullName evidence="2">SJCHGC02890 protein</fullName>
    </submittedName>
</protein>
<reference evidence="2" key="1">
    <citation type="journal article" date="2006" name="PLoS Pathog.">
        <title>New perspectives on host-parasite interplay by comparative transcriptomic and proteomic analyses of Schistosoma japonicum.</title>
        <authorList>
            <person name="Liu F."/>
            <person name="Lu J."/>
            <person name="Hu W."/>
            <person name="Wang S.Y."/>
            <person name="Cui S.J."/>
            <person name="Chi M."/>
            <person name="Yan Q."/>
            <person name="Wang X.R."/>
            <person name="Song H.D."/>
            <person name="Xu X.N."/>
            <person name="Wang J.J."/>
            <person name="Zhang X.L."/>
            <person name="Zhang X."/>
            <person name="Wang Z.Q."/>
            <person name="Xue C.L."/>
            <person name="Brindley P.J."/>
            <person name="McManus D.P."/>
            <person name="Yang P.Y."/>
            <person name="Feng Z."/>
            <person name="Chen Z."/>
            <person name="Han Z.G."/>
        </authorList>
    </citation>
    <scope>NUCLEOTIDE SEQUENCE</scope>
</reference>
<dbReference type="EMBL" id="AY808619">
    <property type="protein sequence ID" value="AAX24508.2"/>
    <property type="molecule type" value="mRNA"/>
</dbReference>
<feature type="non-terminal residue" evidence="2">
    <location>
        <position position="1"/>
    </location>
</feature>
<name>Q5C766_SCHJA</name>
<sequence length="166" mass="19374">ELKKNISNAENSMNKLKSQIEVSEQQLETKADEMNSYWGKFNMTVDKFTDCERRNIRGLRGQVFIKMAREFLESNYVKNTKYYNDTIKGWNECLTTLDNKFQELLKHNGLLYCRNLVKGSPSNINGIGTIARKLETEILSFNGYHMMVYVLKEILEEMEYSGTTVK</sequence>